<organism evidence="2 3">
    <name type="scientific">Halobacillus salinarum</name>
    <dbReference type="NCBI Taxonomy" id="2932257"/>
    <lineage>
        <taxon>Bacteria</taxon>
        <taxon>Bacillati</taxon>
        <taxon>Bacillota</taxon>
        <taxon>Bacilli</taxon>
        <taxon>Bacillales</taxon>
        <taxon>Bacillaceae</taxon>
        <taxon>Halobacillus</taxon>
    </lineage>
</organism>
<feature type="domain" description="DUF2264" evidence="1">
    <location>
        <begin position="5"/>
        <end position="361"/>
    </location>
</feature>
<dbReference type="PANTHER" id="PTHR35339">
    <property type="entry name" value="LINALOOL DEHYDRATASE_ISOMERASE DOMAIN-CONTAINING PROTEIN"/>
    <property type="match status" value="1"/>
</dbReference>
<reference evidence="2 3" key="1">
    <citation type="submission" date="2022-04" db="EMBL/GenBank/DDBJ databases">
        <title>Halobacillus sp. isolated from saltern.</title>
        <authorList>
            <person name="Won M."/>
            <person name="Lee C.-M."/>
            <person name="Woen H.-Y."/>
            <person name="Kwon S.-W."/>
        </authorList>
    </citation>
    <scope>NUCLEOTIDE SEQUENCE [LARGE SCALE GENOMIC DNA]</scope>
    <source>
        <strain evidence="2 3">SSBR10-3</strain>
    </source>
</reference>
<dbReference type="Pfam" id="PF10022">
    <property type="entry name" value="DUF2264"/>
    <property type="match status" value="1"/>
</dbReference>
<name>A0ABY4EKL7_9BACI</name>
<dbReference type="InterPro" id="IPR008929">
    <property type="entry name" value="Chondroitin_lyas"/>
</dbReference>
<dbReference type="PIRSF" id="PIRSF014753">
    <property type="entry name" value="UCP014753"/>
    <property type="match status" value="1"/>
</dbReference>
<gene>
    <name evidence="2" type="ORF">MUN89_20330</name>
</gene>
<evidence type="ECO:0000313" key="2">
    <source>
        <dbReference type="EMBL" id="UOQ44174.1"/>
    </source>
</evidence>
<evidence type="ECO:0000259" key="1">
    <source>
        <dbReference type="Pfam" id="PF10022"/>
    </source>
</evidence>
<dbReference type="InterPro" id="IPR049349">
    <property type="entry name" value="DUF2264_N"/>
</dbReference>
<dbReference type="PANTHER" id="PTHR35339:SF3">
    <property type="entry name" value="DUF2264 DOMAIN-CONTAINING PROTEIN"/>
    <property type="match status" value="1"/>
</dbReference>
<dbReference type="Proteomes" id="UP000831787">
    <property type="component" value="Chromosome"/>
</dbReference>
<sequence length="385" mass="44014">MNEERTEWLSMMLKIADPVLHALKEQKLKKVMPVEMIEGTNREDFTYLEALARLLVGMAPWLEASVERNEEELRLSYCHLAREAIDAATDSDSEDFMNFTEGGQTLVDTAFLAQALLRAPDELWQKLESRVKDNVIHALKETRAKKPVFSNWLLFSAIIEAALFKVGEADWDRMRIDYALKQFDHWYLGDGIYSDGPAFHYDAYNSFVIHPMLLDLIETIGSEYPDWEEEKRKIQGRSKRYAAIQERLISPDGTFPPVGRSIAYRCGAFQSLARHAWKDDLPEELAPAQVRSALTAVIRKSLGAPGTFTHDNWLTIGFSGHQPGIGERYISTGSVYLCTAVFLPLGLPYYHEFWTGDNMDWTAKKAWGGQAFQIDKAWKEEQVYD</sequence>
<dbReference type="SUPFAM" id="SSF48230">
    <property type="entry name" value="Chondroitin AC/alginate lyase"/>
    <property type="match status" value="1"/>
</dbReference>
<proteinExistence type="predicted"/>
<dbReference type="EMBL" id="CP095073">
    <property type="protein sequence ID" value="UOQ44174.1"/>
    <property type="molecule type" value="Genomic_DNA"/>
</dbReference>
<keyword evidence="3" id="KW-1185">Reference proteome</keyword>
<protein>
    <submittedName>
        <fullName evidence="2">DUF2264 domain-containing protein</fullName>
    </submittedName>
</protein>
<dbReference type="RefSeq" id="WP_244709918.1">
    <property type="nucleotide sequence ID" value="NZ_CP095073.1"/>
</dbReference>
<dbReference type="InterPro" id="IPR016624">
    <property type="entry name" value="UCP014753"/>
</dbReference>
<accession>A0ABY4EKL7</accession>
<evidence type="ECO:0000313" key="3">
    <source>
        <dbReference type="Proteomes" id="UP000831787"/>
    </source>
</evidence>